<dbReference type="CDD" id="cd00037">
    <property type="entry name" value="CLECT"/>
    <property type="match status" value="1"/>
</dbReference>
<dbReference type="OrthoDB" id="6372523at2759"/>
<keyword evidence="2" id="KW-0732">Signal</keyword>
<dbReference type="InterPro" id="IPR050111">
    <property type="entry name" value="C-type_lectin/snaclec_domain"/>
</dbReference>
<gene>
    <name evidence="4" type="primary">CLEC17A_1</name>
    <name evidence="4" type="ORF">E2C01_013077</name>
</gene>
<dbReference type="EMBL" id="VSRR010000841">
    <property type="protein sequence ID" value="MPC20144.1"/>
    <property type="molecule type" value="Genomic_DNA"/>
</dbReference>
<accession>A0A5B7DG15</accession>
<dbReference type="SUPFAM" id="SSF56436">
    <property type="entry name" value="C-type lectin-like"/>
    <property type="match status" value="1"/>
</dbReference>
<evidence type="ECO:0000313" key="5">
    <source>
        <dbReference type="Proteomes" id="UP000324222"/>
    </source>
</evidence>
<evidence type="ECO:0000259" key="3">
    <source>
        <dbReference type="PROSITE" id="PS50041"/>
    </source>
</evidence>
<protein>
    <submittedName>
        <fullName evidence="4">C-type lectin domain family 17, member A</fullName>
    </submittedName>
</protein>
<dbReference type="GO" id="GO:0030246">
    <property type="term" value="F:carbohydrate binding"/>
    <property type="evidence" value="ECO:0007669"/>
    <property type="project" value="UniProtKB-KW"/>
</dbReference>
<keyword evidence="5" id="KW-1185">Reference proteome</keyword>
<dbReference type="Gene3D" id="3.10.100.10">
    <property type="entry name" value="Mannose-Binding Protein A, subunit A"/>
    <property type="match status" value="1"/>
</dbReference>
<keyword evidence="1" id="KW-1015">Disulfide bond</keyword>
<dbReference type="PANTHER" id="PTHR22803">
    <property type="entry name" value="MANNOSE, PHOSPHOLIPASE, LECTIN RECEPTOR RELATED"/>
    <property type="match status" value="1"/>
</dbReference>
<evidence type="ECO:0000256" key="1">
    <source>
        <dbReference type="ARBA" id="ARBA00023157"/>
    </source>
</evidence>
<feature type="domain" description="C-type lectin" evidence="3">
    <location>
        <begin position="90"/>
        <end position="204"/>
    </location>
</feature>
<keyword evidence="4" id="KW-0430">Lectin</keyword>
<dbReference type="Proteomes" id="UP000324222">
    <property type="component" value="Unassembled WGS sequence"/>
</dbReference>
<dbReference type="Pfam" id="PF00059">
    <property type="entry name" value="Lectin_C"/>
    <property type="match status" value="1"/>
</dbReference>
<feature type="signal peptide" evidence="2">
    <location>
        <begin position="1"/>
        <end position="25"/>
    </location>
</feature>
<name>A0A5B7DG15_PORTR</name>
<proteinExistence type="predicted"/>
<dbReference type="InterPro" id="IPR001304">
    <property type="entry name" value="C-type_lectin-like"/>
</dbReference>
<comment type="caution">
    <text evidence="4">The sequence shown here is derived from an EMBL/GenBank/DDBJ whole genome shotgun (WGS) entry which is preliminary data.</text>
</comment>
<dbReference type="AlphaFoldDB" id="A0A5B7DG15"/>
<feature type="chain" id="PRO_5022827967" evidence="2">
    <location>
        <begin position="26"/>
        <end position="289"/>
    </location>
</feature>
<dbReference type="PROSITE" id="PS00615">
    <property type="entry name" value="C_TYPE_LECTIN_1"/>
    <property type="match status" value="1"/>
</dbReference>
<organism evidence="4 5">
    <name type="scientific">Portunus trituberculatus</name>
    <name type="common">Swimming crab</name>
    <name type="synonym">Neptunus trituberculatus</name>
    <dbReference type="NCBI Taxonomy" id="210409"/>
    <lineage>
        <taxon>Eukaryota</taxon>
        <taxon>Metazoa</taxon>
        <taxon>Ecdysozoa</taxon>
        <taxon>Arthropoda</taxon>
        <taxon>Crustacea</taxon>
        <taxon>Multicrustacea</taxon>
        <taxon>Malacostraca</taxon>
        <taxon>Eumalacostraca</taxon>
        <taxon>Eucarida</taxon>
        <taxon>Decapoda</taxon>
        <taxon>Pleocyemata</taxon>
        <taxon>Brachyura</taxon>
        <taxon>Eubrachyura</taxon>
        <taxon>Portunoidea</taxon>
        <taxon>Portunidae</taxon>
        <taxon>Portuninae</taxon>
        <taxon>Portunus</taxon>
    </lineage>
</organism>
<evidence type="ECO:0000313" key="4">
    <source>
        <dbReference type="EMBL" id="MPC20144.1"/>
    </source>
</evidence>
<dbReference type="InterPro" id="IPR016187">
    <property type="entry name" value="CTDL_fold"/>
</dbReference>
<dbReference type="SMART" id="SM00034">
    <property type="entry name" value="CLECT"/>
    <property type="match status" value="1"/>
</dbReference>
<sequence>MMSLVAKCVVACLQLLVWAFAGTAAYPATPHGTPDDLRSGIAMAQMILAQQAQLFRELINATKESHSCCSAGKSDLPESISDCPYPFKQVLDECYYLSSNTLTWHNARHSCQGMGGELAMPIYLYALRNFVAGERGPPRSVWVGANNHNGGWRWLNGLPVDDAEWGKKQPNNRRPTDQCLAVRRDRHPVLDDMGCGSNLRFVCQYHPGDRTVLNFTPKARSLRRILRSEHGVVINEAKTKFFVISGAKEDVEPLHMDGLTIVPCSMYVHIPRIAFHQRRLHDLRPQGTR</sequence>
<reference evidence="4 5" key="1">
    <citation type="submission" date="2019-05" db="EMBL/GenBank/DDBJ databases">
        <title>Another draft genome of Portunus trituberculatus and its Hox gene families provides insights of decapod evolution.</title>
        <authorList>
            <person name="Jeong J.-H."/>
            <person name="Song I."/>
            <person name="Kim S."/>
            <person name="Choi T."/>
            <person name="Kim D."/>
            <person name="Ryu S."/>
            <person name="Kim W."/>
        </authorList>
    </citation>
    <scope>NUCLEOTIDE SEQUENCE [LARGE SCALE GENOMIC DNA]</scope>
    <source>
        <tissue evidence="4">Muscle</tissue>
    </source>
</reference>
<evidence type="ECO:0000256" key="2">
    <source>
        <dbReference type="SAM" id="SignalP"/>
    </source>
</evidence>
<dbReference type="InterPro" id="IPR016186">
    <property type="entry name" value="C-type_lectin-like/link_sf"/>
</dbReference>
<dbReference type="PROSITE" id="PS50041">
    <property type="entry name" value="C_TYPE_LECTIN_2"/>
    <property type="match status" value="1"/>
</dbReference>
<dbReference type="InterPro" id="IPR018378">
    <property type="entry name" value="C-type_lectin_CS"/>
</dbReference>